<evidence type="ECO:0000256" key="1">
    <source>
        <dbReference type="PROSITE-ProRule" id="PRU00169"/>
    </source>
</evidence>
<dbReference type="Pfam" id="PF04397">
    <property type="entry name" value="LytTR"/>
    <property type="match status" value="1"/>
</dbReference>
<feature type="modified residue" description="4-aspartylphosphate" evidence="1">
    <location>
        <position position="54"/>
    </location>
</feature>
<dbReference type="EMBL" id="JAPJUH010000001">
    <property type="protein sequence ID" value="MCX3263741.1"/>
    <property type="molecule type" value="Genomic_DNA"/>
</dbReference>
<keyword evidence="1" id="KW-0597">Phosphoprotein</keyword>
<evidence type="ECO:0000313" key="5">
    <source>
        <dbReference type="Proteomes" id="UP001142592"/>
    </source>
</evidence>
<dbReference type="InterPro" id="IPR046947">
    <property type="entry name" value="LytR-like"/>
</dbReference>
<dbReference type="Gene3D" id="3.40.50.2300">
    <property type="match status" value="1"/>
</dbReference>
<reference evidence="4" key="1">
    <citation type="submission" date="2022-11" db="EMBL/GenBank/DDBJ databases">
        <authorList>
            <person name="Graham C."/>
            <person name="Newman J.D."/>
        </authorList>
    </citation>
    <scope>NUCLEOTIDE SEQUENCE</scope>
    <source>
        <strain evidence="4">DSM 19486</strain>
    </source>
</reference>
<keyword evidence="5" id="KW-1185">Reference proteome</keyword>
<dbReference type="GO" id="GO:0003677">
    <property type="term" value="F:DNA binding"/>
    <property type="evidence" value="ECO:0007669"/>
    <property type="project" value="InterPro"/>
</dbReference>
<sequence length="239" mass="27104">MISVIIVEDSRLARLELNLLIQAHPQIQVLGEADTVKRAVELIDALTPDLVFLDIHLPGGNGFDVLSKLKKVPVVIFTTAFADHALESFEHNTIDYLLKPITPDKLNRAIQKAEVLLGKNNPVSFERKLDLGDKIFIKDRKANWVVPIEEVSMFESMGNYTKVYFNGNRPLFHKSLQQVFESVKEGLFIRANRRQVVNVQSVREIIKHSDGKLILKLSSGEEVSVSRRQMNSIRSAYSR</sequence>
<dbReference type="GO" id="GO:0000156">
    <property type="term" value="F:phosphorelay response regulator activity"/>
    <property type="evidence" value="ECO:0007669"/>
    <property type="project" value="InterPro"/>
</dbReference>
<dbReference type="Proteomes" id="UP001142592">
    <property type="component" value="Unassembled WGS sequence"/>
</dbReference>
<evidence type="ECO:0000313" key="4">
    <source>
        <dbReference type="EMBL" id="MCX3263741.1"/>
    </source>
</evidence>
<dbReference type="RefSeq" id="WP_010600962.1">
    <property type="nucleotide sequence ID" value="NZ_JAPJUH010000001.1"/>
</dbReference>
<dbReference type="AlphaFoldDB" id="A0A9X3I7H1"/>
<dbReference type="PROSITE" id="PS50110">
    <property type="entry name" value="RESPONSE_REGULATORY"/>
    <property type="match status" value="1"/>
</dbReference>
<protein>
    <submittedName>
        <fullName evidence="4">Response regulator transcription factor</fullName>
    </submittedName>
</protein>
<evidence type="ECO:0000259" key="2">
    <source>
        <dbReference type="PROSITE" id="PS50110"/>
    </source>
</evidence>
<comment type="caution">
    <text evidence="4">The sequence shown here is derived from an EMBL/GenBank/DDBJ whole genome shotgun (WGS) entry which is preliminary data.</text>
</comment>
<gene>
    <name evidence="4" type="ORF">OQZ29_03235</name>
</gene>
<dbReference type="SMART" id="SM00850">
    <property type="entry name" value="LytTR"/>
    <property type="match status" value="1"/>
</dbReference>
<dbReference type="InterPro" id="IPR011006">
    <property type="entry name" value="CheY-like_superfamily"/>
</dbReference>
<dbReference type="Pfam" id="PF00072">
    <property type="entry name" value="Response_reg"/>
    <property type="match status" value="1"/>
</dbReference>
<dbReference type="InterPro" id="IPR007492">
    <property type="entry name" value="LytTR_DNA-bd_dom"/>
</dbReference>
<dbReference type="PROSITE" id="PS50930">
    <property type="entry name" value="HTH_LYTTR"/>
    <property type="match status" value="1"/>
</dbReference>
<feature type="domain" description="HTH LytTR-type" evidence="3">
    <location>
        <begin position="135"/>
        <end position="239"/>
    </location>
</feature>
<accession>A0A9X3I7H1</accession>
<dbReference type="SMART" id="SM00448">
    <property type="entry name" value="REC"/>
    <property type="match status" value="1"/>
</dbReference>
<dbReference type="SUPFAM" id="SSF52172">
    <property type="entry name" value="CheY-like"/>
    <property type="match status" value="1"/>
</dbReference>
<dbReference type="Gene3D" id="2.40.50.1020">
    <property type="entry name" value="LytTr DNA-binding domain"/>
    <property type="match status" value="1"/>
</dbReference>
<evidence type="ECO:0000259" key="3">
    <source>
        <dbReference type="PROSITE" id="PS50930"/>
    </source>
</evidence>
<dbReference type="InterPro" id="IPR001789">
    <property type="entry name" value="Sig_transdc_resp-reg_receiver"/>
</dbReference>
<organism evidence="4 5">
    <name type="scientific">Pedobacter agri</name>
    <dbReference type="NCBI Taxonomy" id="454586"/>
    <lineage>
        <taxon>Bacteria</taxon>
        <taxon>Pseudomonadati</taxon>
        <taxon>Bacteroidota</taxon>
        <taxon>Sphingobacteriia</taxon>
        <taxon>Sphingobacteriales</taxon>
        <taxon>Sphingobacteriaceae</taxon>
        <taxon>Pedobacter</taxon>
    </lineage>
</organism>
<dbReference type="PANTHER" id="PTHR37299">
    <property type="entry name" value="TRANSCRIPTIONAL REGULATOR-RELATED"/>
    <property type="match status" value="1"/>
</dbReference>
<dbReference type="PANTHER" id="PTHR37299:SF1">
    <property type="entry name" value="STAGE 0 SPORULATION PROTEIN A HOMOLOG"/>
    <property type="match status" value="1"/>
</dbReference>
<proteinExistence type="predicted"/>
<name>A0A9X3I7H1_9SPHI</name>
<feature type="domain" description="Response regulatory" evidence="2">
    <location>
        <begin position="3"/>
        <end position="114"/>
    </location>
</feature>